<dbReference type="AlphaFoldDB" id="A0A816HVZ3"/>
<comment type="caution">
    <text evidence="1">The sequence shown here is derived from an EMBL/GenBank/DDBJ whole genome shotgun (WGS) entry which is preliminary data.</text>
</comment>
<dbReference type="InterPro" id="IPR021109">
    <property type="entry name" value="Peptidase_aspartic_dom_sf"/>
</dbReference>
<dbReference type="Gene3D" id="2.40.70.10">
    <property type="entry name" value="Acid Proteases"/>
    <property type="match status" value="1"/>
</dbReference>
<protein>
    <submittedName>
        <fullName evidence="1">Uncharacterized protein</fullName>
    </submittedName>
</protein>
<accession>A0A816HVZ3</accession>
<dbReference type="Pfam" id="PF13650">
    <property type="entry name" value="Asp_protease_2"/>
    <property type="match status" value="1"/>
</dbReference>
<gene>
    <name evidence="1" type="ORF">XAT740_LOCUS64183</name>
</gene>
<keyword evidence="2" id="KW-1185">Reference proteome</keyword>
<reference evidence="1" key="1">
    <citation type="submission" date="2021-02" db="EMBL/GenBank/DDBJ databases">
        <authorList>
            <person name="Nowell W R."/>
        </authorList>
    </citation>
    <scope>NUCLEOTIDE SEQUENCE</scope>
</reference>
<dbReference type="EMBL" id="CAJNOR010021588">
    <property type="protein sequence ID" value="CAF1691418.1"/>
    <property type="molecule type" value="Genomic_DNA"/>
</dbReference>
<sequence>MLGLDVNGSIITFEIDTGSSHTLISKSDWLRIHSPVLSPSTLRLKCYSDTYLP</sequence>
<dbReference type="Proteomes" id="UP000663828">
    <property type="component" value="Unassembled WGS sequence"/>
</dbReference>
<feature type="non-terminal residue" evidence="1">
    <location>
        <position position="53"/>
    </location>
</feature>
<organism evidence="1 2">
    <name type="scientific">Adineta ricciae</name>
    <name type="common">Rotifer</name>
    <dbReference type="NCBI Taxonomy" id="249248"/>
    <lineage>
        <taxon>Eukaryota</taxon>
        <taxon>Metazoa</taxon>
        <taxon>Spiralia</taxon>
        <taxon>Gnathifera</taxon>
        <taxon>Rotifera</taxon>
        <taxon>Eurotatoria</taxon>
        <taxon>Bdelloidea</taxon>
        <taxon>Adinetida</taxon>
        <taxon>Adinetidae</taxon>
        <taxon>Adineta</taxon>
    </lineage>
</organism>
<proteinExistence type="predicted"/>
<evidence type="ECO:0000313" key="1">
    <source>
        <dbReference type="EMBL" id="CAF1691418.1"/>
    </source>
</evidence>
<dbReference type="SUPFAM" id="SSF50630">
    <property type="entry name" value="Acid proteases"/>
    <property type="match status" value="1"/>
</dbReference>
<name>A0A816HVZ3_ADIRI</name>
<evidence type="ECO:0000313" key="2">
    <source>
        <dbReference type="Proteomes" id="UP000663828"/>
    </source>
</evidence>